<dbReference type="EMBL" id="KU573307">
    <property type="protein sequence ID" value="APR63772.1"/>
    <property type="molecule type" value="mRNA"/>
</dbReference>
<reference evidence="1" key="1">
    <citation type="submission" date="2016-01" db="EMBL/GenBank/DDBJ databases">
        <title>Dissection of insertion-deletion (InDel) variations within complex gene networks underlying wood formation in Populus.</title>
        <authorList>
            <person name="Zhang D."/>
            <person name="Gong C."/>
            <person name="Du Q."/>
            <person name="Xie J."/>
            <person name="Yang X."/>
            <person name="Quan M."/>
            <person name="Li B."/>
        </authorList>
    </citation>
    <scope>NUCLEOTIDE SEQUENCE</scope>
</reference>
<protein>
    <submittedName>
        <fullName evidence="1">Uncharacterized protein</fullName>
    </submittedName>
</protein>
<dbReference type="AlphaFoldDB" id="A0A1L6K4M5"/>
<sequence length="91" mass="9756">MTRQEDDLGIKGLNGARIHSSLGGSFGPKIGNLCSCLLQCVDFLSFPVQPLQSLTQGGIPKFSRLFFGPTPLNIRIWGLPNAPADKITSPC</sequence>
<evidence type="ECO:0000313" key="1">
    <source>
        <dbReference type="EMBL" id="APR63772.1"/>
    </source>
</evidence>
<accession>A0A1L6K4M5</accession>
<name>A0A1L6K4M5_POPTO</name>
<organism evidence="1">
    <name type="scientific">Populus tomentosa</name>
    <name type="common">Chinese white poplar</name>
    <dbReference type="NCBI Taxonomy" id="118781"/>
    <lineage>
        <taxon>Eukaryota</taxon>
        <taxon>Viridiplantae</taxon>
        <taxon>Streptophyta</taxon>
        <taxon>Embryophyta</taxon>
        <taxon>Tracheophyta</taxon>
        <taxon>Spermatophyta</taxon>
        <taxon>Magnoliopsida</taxon>
        <taxon>eudicotyledons</taxon>
        <taxon>Gunneridae</taxon>
        <taxon>Pentapetalae</taxon>
        <taxon>rosids</taxon>
        <taxon>fabids</taxon>
        <taxon>Malpighiales</taxon>
        <taxon>Salicaceae</taxon>
        <taxon>Saliceae</taxon>
        <taxon>Populus</taxon>
    </lineage>
</organism>
<proteinExistence type="evidence at transcript level"/>